<protein>
    <recommendedName>
        <fullName evidence="3">DUF429 domain-containing protein</fullName>
    </recommendedName>
</protein>
<sequence length="177" mass="20418">MIAGIDVGLKRCHMAVIRENKVVYLGELRLDFPIKFAGIDAPLTMPERGFFRECERELHKIGVRIIPPIFLKRIHEIGVRIAEELRKKNVEVFEVYPYATRWILGMKWSKKRKEGRFKILEALKNYIDFPPTDDHNEIDAILSALTVKMFLEGKGEVICGRDGCILIPHRSLLSQSS</sequence>
<organism evidence="1 2">
    <name type="scientific">Archaeoglobus profundus (strain DSM 5631 / JCM 9629 / NBRC 100127 / Av18)</name>
    <dbReference type="NCBI Taxonomy" id="572546"/>
    <lineage>
        <taxon>Archaea</taxon>
        <taxon>Methanobacteriati</taxon>
        <taxon>Methanobacteriota</taxon>
        <taxon>Archaeoglobi</taxon>
        <taxon>Archaeoglobales</taxon>
        <taxon>Archaeoglobaceae</taxon>
        <taxon>Archaeoglobus</taxon>
    </lineage>
</organism>
<keyword evidence="2" id="KW-1185">Reference proteome</keyword>
<dbReference type="AlphaFoldDB" id="D2RGH4"/>
<dbReference type="HOGENOM" id="CLU_1590804_0_0_2"/>
<accession>D2RGH4</accession>
<dbReference type="KEGG" id="apo:Arcpr_0329"/>
<dbReference type="eggNOG" id="arCOG04409">
    <property type="taxonomic scope" value="Archaea"/>
</dbReference>
<dbReference type="Proteomes" id="UP000001901">
    <property type="component" value="Chromosome"/>
</dbReference>
<dbReference type="STRING" id="572546.Arcpr_0329"/>
<evidence type="ECO:0000313" key="1">
    <source>
        <dbReference type="EMBL" id="ADB57399.1"/>
    </source>
</evidence>
<evidence type="ECO:0000313" key="2">
    <source>
        <dbReference type="Proteomes" id="UP000001901"/>
    </source>
</evidence>
<reference evidence="1 2" key="1">
    <citation type="journal article" date="2010" name="Stand. Genomic Sci.">
        <title>Complete genome sequence of Archaeoglobus profundus type strain (AV18).</title>
        <authorList>
            <person name="von Jan M."/>
            <person name="Lapidus A."/>
            <person name="Del Rio T.G."/>
            <person name="Copeland A."/>
            <person name="Tice H."/>
            <person name="Cheng J.F."/>
            <person name="Lucas S."/>
            <person name="Chen F."/>
            <person name="Nolan M."/>
            <person name="Goodwin L."/>
            <person name="Han C."/>
            <person name="Pitluck S."/>
            <person name="Liolios K."/>
            <person name="Ivanova N."/>
            <person name="Mavromatis K."/>
            <person name="Ovchinnikova G."/>
            <person name="Chertkov O."/>
            <person name="Pati A."/>
            <person name="Chen A."/>
            <person name="Palaniappan K."/>
            <person name="Land M."/>
            <person name="Hauser L."/>
            <person name="Chang Y.J."/>
            <person name="Jeffries C.D."/>
            <person name="Saunders E."/>
            <person name="Brettin T."/>
            <person name="Detter J.C."/>
            <person name="Chain P."/>
            <person name="Eichinger K."/>
            <person name="Huber H."/>
            <person name="Spring S."/>
            <person name="Rohde M."/>
            <person name="Goker M."/>
            <person name="Wirth R."/>
            <person name="Woyke T."/>
            <person name="Bristow J."/>
            <person name="Eisen J.A."/>
            <person name="Markowitz V."/>
            <person name="Hugenholtz P."/>
            <person name="Kyrpides N.C."/>
            <person name="Klenk H.P."/>
        </authorList>
    </citation>
    <scope>NUCLEOTIDE SEQUENCE [LARGE SCALE GENOMIC DNA]</scope>
    <source>
        <strain evidence="2">DSM 5631 / JCM 9629 / NBRC 100127 / Av18</strain>
    </source>
</reference>
<dbReference type="RefSeq" id="WP_012939735.1">
    <property type="nucleotide sequence ID" value="NC_013741.1"/>
</dbReference>
<gene>
    <name evidence="1" type="ordered locus">Arcpr_0329</name>
</gene>
<dbReference type="EMBL" id="CP001857">
    <property type="protein sequence ID" value="ADB57399.1"/>
    <property type="molecule type" value="Genomic_DNA"/>
</dbReference>
<name>D2RGH4_ARCPA</name>
<dbReference type="OrthoDB" id="50338at2157"/>
<evidence type="ECO:0008006" key="3">
    <source>
        <dbReference type="Google" id="ProtNLM"/>
    </source>
</evidence>
<dbReference type="GeneID" id="8738982"/>
<proteinExistence type="predicted"/>
<dbReference type="PaxDb" id="572546-Arcpr_0329"/>